<name>A0A239SY87_9STRE</name>
<evidence type="ECO:0000256" key="1">
    <source>
        <dbReference type="SAM" id="MobiDB-lite"/>
    </source>
</evidence>
<keyword evidence="2" id="KW-0732">Signal</keyword>
<dbReference type="KEGG" id="smen:SAMEA4412692_1771"/>
<reference evidence="3 4" key="1">
    <citation type="submission" date="2017-06" db="EMBL/GenBank/DDBJ databases">
        <authorList>
            <consortium name="Pathogen Informatics"/>
        </authorList>
    </citation>
    <scope>NUCLEOTIDE SEQUENCE [LARGE SCALE GENOMIC DNA]</scope>
    <source>
        <strain evidence="3 4">NCTC13788</strain>
    </source>
</reference>
<keyword evidence="4" id="KW-1185">Reference proteome</keyword>
<feature type="signal peptide" evidence="2">
    <location>
        <begin position="1"/>
        <end position="26"/>
    </location>
</feature>
<sequence>MKKSIVTLLATVTLAGVAAPAATVFAKDTALHAADAVRRMTDYANAVAALETQKGVVATVQGNLDTAKAELATAQNKAERAFKFVEANKDYTVAEKDAAAKAAGYADFNAAVAALDALNNDVATKQAAVTNLTLQLETETGKLPALESEVARTVAILTPEEKAQADKGEVPAPAPEEKKEEAPKAETKSEEKKAEPAKAVKAAATKTASKALPKTSAAK</sequence>
<organism evidence="3 4">
    <name type="scientific">Streptococcus merionis</name>
    <dbReference type="NCBI Taxonomy" id="400065"/>
    <lineage>
        <taxon>Bacteria</taxon>
        <taxon>Bacillati</taxon>
        <taxon>Bacillota</taxon>
        <taxon>Bacilli</taxon>
        <taxon>Lactobacillales</taxon>
        <taxon>Streptococcaceae</taxon>
        <taxon>Streptococcus</taxon>
    </lineage>
</organism>
<feature type="compositionally biased region" description="Basic and acidic residues" evidence="1">
    <location>
        <begin position="159"/>
        <end position="198"/>
    </location>
</feature>
<feature type="chain" id="PRO_5011247208" evidence="2">
    <location>
        <begin position="27"/>
        <end position="219"/>
    </location>
</feature>
<dbReference type="RefSeq" id="WP_018374536.1">
    <property type="nucleotide sequence ID" value="NZ_LT906439.1"/>
</dbReference>
<accession>A0A239SY87</accession>
<feature type="compositionally biased region" description="Low complexity" evidence="1">
    <location>
        <begin position="199"/>
        <end position="219"/>
    </location>
</feature>
<feature type="region of interest" description="Disordered" evidence="1">
    <location>
        <begin position="158"/>
        <end position="219"/>
    </location>
</feature>
<dbReference type="Proteomes" id="UP000215185">
    <property type="component" value="Chromosome 1"/>
</dbReference>
<evidence type="ECO:0000313" key="3">
    <source>
        <dbReference type="EMBL" id="SNU90199.1"/>
    </source>
</evidence>
<protein>
    <submittedName>
        <fullName evidence="3">Uncharacterized protein</fullName>
    </submittedName>
</protein>
<evidence type="ECO:0000256" key="2">
    <source>
        <dbReference type="SAM" id="SignalP"/>
    </source>
</evidence>
<gene>
    <name evidence="3" type="ORF">SAMEA4412692_01771</name>
</gene>
<evidence type="ECO:0000313" key="4">
    <source>
        <dbReference type="Proteomes" id="UP000215185"/>
    </source>
</evidence>
<dbReference type="AlphaFoldDB" id="A0A239SY87"/>
<proteinExistence type="predicted"/>
<dbReference type="EMBL" id="LT906439">
    <property type="protein sequence ID" value="SNU90199.1"/>
    <property type="molecule type" value="Genomic_DNA"/>
</dbReference>